<sequence length="52" mass="5672">MSNINLLLLAVQSISAAEEEQVASLEIIASSSKDLQLIAEALNREISKFKIQ</sequence>
<accession>A0A239IHJ5</accession>
<name>A0A239IHJ5_9FIRM</name>
<dbReference type="AlphaFoldDB" id="A0A239IHJ5"/>
<protein>
    <submittedName>
        <fullName evidence="1">Uncharacterized protein</fullName>
    </submittedName>
</protein>
<dbReference type="Proteomes" id="UP000198304">
    <property type="component" value="Unassembled WGS sequence"/>
</dbReference>
<evidence type="ECO:0000313" key="1">
    <source>
        <dbReference type="EMBL" id="SNS92892.1"/>
    </source>
</evidence>
<evidence type="ECO:0000313" key="2">
    <source>
        <dbReference type="Proteomes" id="UP000198304"/>
    </source>
</evidence>
<keyword evidence="2" id="KW-1185">Reference proteome</keyword>
<reference evidence="1 2" key="1">
    <citation type="submission" date="2017-06" db="EMBL/GenBank/DDBJ databases">
        <authorList>
            <person name="Kim H.J."/>
            <person name="Triplett B.A."/>
        </authorList>
    </citation>
    <scope>NUCLEOTIDE SEQUENCE [LARGE SCALE GENOMIC DNA]</scope>
    <source>
        <strain evidence="1 2">SCA</strain>
    </source>
</reference>
<dbReference type="EMBL" id="FZOJ01000028">
    <property type="protein sequence ID" value="SNS92892.1"/>
    <property type="molecule type" value="Genomic_DNA"/>
</dbReference>
<gene>
    <name evidence="1" type="ORF">SAMN05446037_102815</name>
</gene>
<proteinExistence type="predicted"/>
<organism evidence="1 2">
    <name type="scientific">Anaerovirgula multivorans</name>
    <dbReference type="NCBI Taxonomy" id="312168"/>
    <lineage>
        <taxon>Bacteria</taxon>
        <taxon>Bacillati</taxon>
        <taxon>Bacillota</taxon>
        <taxon>Clostridia</taxon>
        <taxon>Peptostreptococcales</taxon>
        <taxon>Natronincolaceae</taxon>
        <taxon>Anaerovirgula</taxon>
    </lineage>
</organism>